<evidence type="ECO:0000313" key="1">
    <source>
        <dbReference type="EMBL" id="EPA05491.1"/>
    </source>
</evidence>
<dbReference type="Proteomes" id="UP000014065">
    <property type="component" value="Unassembled WGS sequence"/>
</dbReference>
<reference evidence="1 2" key="1">
    <citation type="journal article" date="2012" name="J. Bacteriol.">
        <title>Genome Sequence of "Candidatus Nitrosoarchaeum limnia" BG20, a Low-Salinity Ammonia-Oxidizing Archaeon from the San Francisco Bay Estuary.</title>
        <authorList>
            <person name="Mosier A.C."/>
            <person name="Allen E.E."/>
            <person name="Kim M."/>
            <person name="Ferriera S."/>
            <person name="Francis C.A."/>
        </authorList>
    </citation>
    <scope>NUCLEOTIDE SEQUENCE [LARGE SCALE GENOMIC DNA]</scope>
    <source>
        <strain evidence="1 2">BG20</strain>
    </source>
</reference>
<dbReference type="AlphaFoldDB" id="S2E7T7"/>
<accession>S2E7T7</accession>
<organism evidence="1 2">
    <name type="scientific">Candidatus Nitrosarchaeum limnium BG20</name>
    <dbReference type="NCBI Taxonomy" id="859192"/>
    <lineage>
        <taxon>Archaea</taxon>
        <taxon>Nitrososphaerota</taxon>
        <taxon>Nitrososphaeria</taxon>
        <taxon>Nitrosopumilales</taxon>
        <taxon>Nitrosopumilaceae</taxon>
        <taxon>Nitrosarchaeum</taxon>
    </lineage>
</organism>
<sequence length="54" mass="6385">MKCSISECKESAKSLVKIGFKETRNLCEYHYNLFKNKEEKYAPNFSKASEFKEK</sequence>
<dbReference type="EMBL" id="AHJG01000180">
    <property type="protein sequence ID" value="EPA05491.1"/>
    <property type="molecule type" value="Genomic_DNA"/>
</dbReference>
<proteinExistence type="predicted"/>
<evidence type="ECO:0000313" key="2">
    <source>
        <dbReference type="Proteomes" id="UP000014065"/>
    </source>
</evidence>
<comment type="caution">
    <text evidence="1">The sequence shown here is derived from an EMBL/GenBank/DDBJ whole genome shotgun (WGS) entry which is preliminary data.</text>
</comment>
<gene>
    <name evidence="1" type="ORF">BG20_I0230</name>
</gene>
<protein>
    <submittedName>
        <fullName evidence="1">Uncharacterized protein</fullName>
    </submittedName>
</protein>
<name>S2E7T7_9ARCH</name>
<keyword evidence="2" id="KW-1185">Reference proteome</keyword>